<keyword evidence="5" id="KW-1185">Reference proteome</keyword>
<evidence type="ECO:0000256" key="2">
    <source>
        <dbReference type="SAM" id="MobiDB-lite"/>
    </source>
</evidence>
<proteinExistence type="predicted"/>
<gene>
    <name evidence="4" type="ordered locus">Plim_3352</name>
</gene>
<dbReference type="InterPro" id="IPR003593">
    <property type="entry name" value="AAA+_ATPase"/>
</dbReference>
<dbReference type="InterPro" id="IPR036390">
    <property type="entry name" value="WH_DNA-bd_sf"/>
</dbReference>
<reference evidence="4 5" key="1">
    <citation type="journal article" date="2010" name="Stand. Genomic Sci.">
        <title>Complete genome sequence of Planctomyces limnophilus type strain (Mu 290).</title>
        <authorList>
            <person name="Labutti K."/>
            <person name="Sikorski J."/>
            <person name="Schneider S."/>
            <person name="Nolan M."/>
            <person name="Lucas S."/>
            <person name="Glavina Del Rio T."/>
            <person name="Tice H."/>
            <person name="Cheng J.F."/>
            <person name="Goodwin L."/>
            <person name="Pitluck S."/>
            <person name="Liolios K."/>
            <person name="Ivanova N."/>
            <person name="Mavromatis K."/>
            <person name="Mikhailova N."/>
            <person name="Pati A."/>
            <person name="Chen A."/>
            <person name="Palaniappan K."/>
            <person name="Land M."/>
            <person name="Hauser L."/>
            <person name="Chang Y.J."/>
            <person name="Jeffries C.D."/>
            <person name="Tindall B.J."/>
            <person name="Rohde M."/>
            <person name="Goker M."/>
            <person name="Woyke T."/>
            <person name="Bristow J."/>
            <person name="Eisen J.A."/>
            <person name="Markowitz V."/>
            <person name="Hugenholtz P."/>
            <person name="Kyrpides N.C."/>
            <person name="Klenk H.P."/>
            <person name="Lapidus A."/>
        </authorList>
    </citation>
    <scope>NUCLEOTIDE SEQUENCE [LARGE SCALE GENOMIC DNA]</scope>
    <source>
        <strain evidence="5">ATCC 43296 / DSM 3776 / IFAM 1008 / 290</strain>
    </source>
</reference>
<evidence type="ECO:0000256" key="1">
    <source>
        <dbReference type="ARBA" id="ARBA00023125"/>
    </source>
</evidence>
<dbReference type="STRING" id="521674.Plim_3352"/>
<dbReference type="SMART" id="SM00382">
    <property type="entry name" value="AAA"/>
    <property type="match status" value="1"/>
</dbReference>
<keyword evidence="1" id="KW-0238">DNA-binding</keyword>
<evidence type="ECO:0000313" key="5">
    <source>
        <dbReference type="Proteomes" id="UP000002220"/>
    </source>
</evidence>
<protein>
    <submittedName>
        <fullName evidence="4">AAA ATPase</fullName>
    </submittedName>
</protein>
<dbReference type="SUPFAM" id="SSF52540">
    <property type="entry name" value="P-loop containing nucleoside triphosphate hydrolases"/>
    <property type="match status" value="1"/>
</dbReference>
<feature type="domain" description="AAA+ ATPase" evidence="3">
    <location>
        <begin position="307"/>
        <end position="498"/>
    </location>
</feature>
<dbReference type="KEGG" id="plm:Plim_3352"/>
<dbReference type="SUPFAM" id="SSF46785">
    <property type="entry name" value="Winged helix' DNA-binding domain"/>
    <property type="match status" value="1"/>
</dbReference>
<feature type="compositionally biased region" description="Basic and acidic residues" evidence="2">
    <location>
        <begin position="31"/>
        <end position="43"/>
    </location>
</feature>
<dbReference type="InterPro" id="IPR027417">
    <property type="entry name" value="P-loop_NTPase"/>
</dbReference>
<dbReference type="Gene3D" id="3.40.50.300">
    <property type="entry name" value="P-loop containing nucleotide triphosphate hydrolases"/>
    <property type="match status" value="1"/>
</dbReference>
<feature type="compositionally biased region" description="Polar residues" evidence="2">
    <location>
        <begin position="71"/>
        <end position="89"/>
    </location>
</feature>
<dbReference type="GO" id="GO:0003677">
    <property type="term" value="F:DNA binding"/>
    <property type="evidence" value="ECO:0007669"/>
    <property type="project" value="UniProtKB-KW"/>
</dbReference>
<dbReference type="HOGENOM" id="CLU_029703_0_0_0"/>
<feature type="region of interest" description="Disordered" evidence="2">
    <location>
        <begin position="23"/>
        <end position="89"/>
    </location>
</feature>
<name>D5SUB2_PLAL2</name>
<sequence precursor="true">MSAEGKLSPAEYLRRVGMGVANALGQTPAGPRKDPVASGEGHRQPPVNSPATKSSPPTDNSQRFSPERSAGQASAQGPRTSSPASAETPETSINALQADIRQLLKSNAQTVRPNIPLDPISSRETEAPPLSPASGDRKLNSLFERVENLLGPRKTAGENEYFPPEPTTLYETRLTEDEVERLILKFLLAKGSSTGRQVAGQLKLPFALIEPIVKGLKQDTLLAYRNTAEMGDYEYCITDVGRERARRFMEECTYFGAAPVSLRDYLHAMEAQSITRHYATEESLKTAFKDLLINPSLLERLGPAINSGRGMFLFGEPGNGKTSIAERITRCFGSTIWIPRALGIDGDVIRLFDPGMHDEVETPPQEQGLFNLTGIDQRWVRIVRPTIVAGGELTMDQLEVTQNQTTKICEAPLQLKSNCGTFVIDDFGRQRMPVTELLNRWIVPLEKRYDFLNLPSGKKIQVPFDQLIIFSTNLEPRDLVDGAFLRRIPYKIQVPDPTEAEFRGILQRLAPHLGFQYNEQAVSYLIQKHYFEVKRPFRSCQPRDLLLQVKNYCTYKNIPKQMTPEAFDFAVANYFSVM</sequence>
<evidence type="ECO:0000313" key="4">
    <source>
        <dbReference type="EMBL" id="ADG69165.1"/>
    </source>
</evidence>
<evidence type="ECO:0000259" key="3">
    <source>
        <dbReference type="SMART" id="SM00382"/>
    </source>
</evidence>
<feature type="compositionally biased region" description="Polar residues" evidence="2">
    <location>
        <begin position="49"/>
        <end position="64"/>
    </location>
</feature>
<dbReference type="Proteomes" id="UP000002220">
    <property type="component" value="Chromosome"/>
</dbReference>
<dbReference type="EMBL" id="CP001744">
    <property type="protein sequence ID" value="ADG69165.1"/>
    <property type="molecule type" value="Genomic_DNA"/>
</dbReference>
<feature type="region of interest" description="Disordered" evidence="2">
    <location>
        <begin position="107"/>
        <end position="137"/>
    </location>
</feature>
<dbReference type="AlphaFoldDB" id="D5SUB2"/>
<organism evidence="4 5">
    <name type="scientific">Planctopirus limnophila (strain ATCC 43296 / DSM 3776 / IFAM 1008 / Mu 290)</name>
    <name type="common">Planctomyces limnophilus</name>
    <dbReference type="NCBI Taxonomy" id="521674"/>
    <lineage>
        <taxon>Bacteria</taxon>
        <taxon>Pseudomonadati</taxon>
        <taxon>Planctomycetota</taxon>
        <taxon>Planctomycetia</taxon>
        <taxon>Planctomycetales</taxon>
        <taxon>Planctomycetaceae</taxon>
        <taxon>Planctopirus</taxon>
    </lineage>
</organism>
<dbReference type="eggNOG" id="COG0464">
    <property type="taxonomic scope" value="Bacteria"/>
</dbReference>
<accession>D5SUB2</accession>